<protein>
    <submittedName>
        <fullName evidence="1">Uncharacterized protein</fullName>
    </submittedName>
</protein>
<accession>A0ABP8NKR7</accession>
<organism evidence="1 2">
    <name type="scientific">Nemorincola caseinilytica</name>
    <dbReference type="NCBI Taxonomy" id="2054315"/>
    <lineage>
        <taxon>Bacteria</taxon>
        <taxon>Pseudomonadati</taxon>
        <taxon>Bacteroidota</taxon>
        <taxon>Chitinophagia</taxon>
        <taxon>Chitinophagales</taxon>
        <taxon>Chitinophagaceae</taxon>
        <taxon>Nemorincola</taxon>
    </lineage>
</organism>
<comment type="caution">
    <text evidence="1">The sequence shown here is derived from an EMBL/GenBank/DDBJ whole genome shotgun (WGS) entry which is preliminary data.</text>
</comment>
<reference evidence="2" key="1">
    <citation type="journal article" date="2019" name="Int. J. Syst. Evol. Microbiol.">
        <title>The Global Catalogue of Microorganisms (GCM) 10K type strain sequencing project: providing services to taxonomists for standard genome sequencing and annotation.</title>
        <authorList>
            <consortium name="The Broad Institute Genomics Platform"/>
            <consortium name="The Broad Institute Genome Sequencing Center for Infectious Disease"/>
            <person name="Wu L."/>
            <person name="Ma J."/>
        </authorList>
    </citation>
    <scope>NUCLEOTIDE SEQUENCE [LARGE SCALE GENOMIC DNA]</scope>
    <source>
        <strain evidence="2">JCM 32105</strain>
    </source>
</reference>
<evidence type="ECO:0000313" key="1">
    <source>
        <dbReference type="EMBL" id="GAA4467468.1"/>
    </source>
</evidence>
<dbReference type="Proteomes" id="UP001500067">
    <property type="component" value="Unassembled WGS sequence"/>
</dbReference>
<keyword evidence="2" id="KW-1185">Reference proteome</keyword>
<evidence type="ECO:0000313" key="2">
    <source>
        <dbReference type="Proteomes" id="UP001500067"/>
    </source>
</evidence>
<dbReference type="EMBL" id="BAABFA010000015">
    <property type="protein sequence ID" value="GAA4467468.1"/>
    <property type="molecule type" value="Genomic_DNA"/>
</dbReference>
<gene>
    <name evidence="1" type="ORF">GCM10023093_23460</name>
</gene>
<proteinExistence type="predicted"/>
<name>A0ABP8NKR7_9BACT</name>
<sequence length="149" mass="16140">MALISSCCKKESCLEVVGVPISFYGYRASEVDTIMITGYARGTGFAQVVREQQIDTVQASPDQDSVYVLKLKNSNAITVGALPGSGLTDAYDWQIYIPAVNQTIRISDYGYLTYRCGACGFDKGEDIHSLSTVNVNGASVKVDAVMIYK</sequence>